<keyword evidence="3" id="KW-1185">Reference proteome</keyword>
<dbReference type="PANTHER" id="PTHR42951">
    <property type="entry name" value="METALLO-BETA-LACTAMASE DOMAIN-CONTAINING"/>
    <property type="match status" value="1"/>
</dbReference>
<dbReference type="RefSeq" id="WP_342453160.1">
    <property type="nucleotide sequence ID" value="NZ_JAGGKC010000018.1"/>
</dbReference>
<dbReference type="InterPro" id="IPR001279">
    <property type="entry name" value="Metallo-B-lactamas"/>
</dbReference>
<dbReference type="PROSITE" id="PS51736">
    <property type="entry name" value="RECOMBINASES_3"/>
    <property type="match status" value="1"/>
</dbReference>
<feature type="domain" description="Resolvase/invertase-type recombinase catalytic" evidence="1">
    <location>
        <begin position="1"/>
        <end position="141"/>
    </location>
</feature>
<organism evidence="2 3">
    <name type="scientific">Youngiibacter multivorans</name>
    <dbReference type="NCBI Taxonomy" id="937251"/>
    <lineage>
        <taxon>Bacteria</taxon>
        <taxon>Bacillati</taxon>
        <taxon>Bacillota</taxon>
        <taxon>Clostridia</taxon>
        <taxon>Eubacteriales</taxon>
        <taxon>Clostridiaceae</taxon>
        <taxon>Youngiibacter</taxon>
    </lineage>
</organism>
<dbReference type="InterPro" id="IPR036866">
    <property type="entry name" value="RibonucZ/Hydroxyglut_hydro"/>
</dbReference>
<dbReference type="Gene3D" id="3.40.50.1390">
    <property type="entry name" value="Resolvase, N-terminal catalytic domain"/>
    <property type="match status" value="1"/>
</dbReference>
<evidence type="ECO:0000313" key="2">
    <source>
        <dbReference type="EMBL" id="MBP1919719.1"/>
    </source>
</evidence>
<reference evidence="2 3" key="1">
    <citation type="submission" date="2021-03" db="EMBL/GenBank/DDBJ databases">
        <title>Genomic Encyclopedia of Type Strains, Phase IV (KMG-IV): sequencing the most valuable type-strain genomes for metagenomic binning, comparative biology and taxonomic classification.</title>
        <authorList>
            <person name="Goeker M."/>
        </authorList>
    </citation>
    <scope>NUCLEOTIDE SEQUENCE [LARGE SCALE GENOMIC DNA]</scope>
    <source>
        <strain evidence="2 3">DSM 6139</strain>
    </source>
</reference>
<dbReference type="InterPro" id="IPR006119">
    <property type="entry name" value="Resolv_N"/>
</dbReference>
<dbReference type="CDD" id="cd00338">
    <property type="entry name" value="Ser_Recombinase"/>
    <property type="match status" value="1"/>
</dbReference>
<dbReference type="SMART" id="SM00849">
    <property type="entry name" value="Lactamase_B"/>
    <property type="match status" value="1"/>
</dbReference>
<evidence type="ECO:0000313" key="3">
    <source>
        <dbReference type="Proteomes" id="UP001519271"/>
    </source>
</evidence>
<dbReference type="InterPro" id="IPR036162">
    <property type="entry name" value="Resolvase-like_N_sf"/>
</dbReference>
<comment type="caution">
    <text evidence="2">The sequence shown here is derived from an EMBL/GenBank/DDBJ whole genome shotgun (WGS) entry which is preliminary data.</text>
</comment>
<protein>
    <submittedName>
        <fullName evidence="2">Glyoxylase-like metal-dependent hydrolase (Beta-lactamase superfamily II)/predicted site-specific integrase-resolvase</fullName>
    </submittedName>
</protein>
<accession>A0ABS4G5B5</accession>
<dbReference type="SMART" id="SM00857">
    <property type="entry name" value="Resolvase"/>
    <property type="match status" value="1"/>
</dbReference>
<dbReference type="SUPFAM" id="SSF53041">
    <property type="entry name" value="Resolvase-like"/>
    <property type="match status" value="1"/>
</dbReference>
<dbReference type="EMBL" id="JAGGKC010000018">
    <property type="protein sequence ID" value="MBP1919719.1"/>
    <property type="molecule type" value="Genomic_DNA"/>
</dbReference>
<sequence>MSTNSADQLKSLTAQISALTRLTSANPSWLLVDIYIDIASSKPGSSRKEFTRMLKDCQSRDLQIILIKSISRFGRDMVEILDALNQLKVLGVSVIFEQEVLDTADTDNDLMISIIEAIAQAENESRSDNIKWGIKQRAAQGEKAMSKGIEIIDVGGVNCYLLEADDGFVLIDTGFSAKRMFLDEVLKKALNKPVEVPKKLKLVILTHGDSDHAGNCKFLSENYDVKIAMHFEDSKMVENGDMSWNRKLKPDKISFTFRLVTLAFGKNSIFDTFKPDIYLQDGQNLAEFGLSAKVIHLPGHSKGSIGVLTSEGDLFCGDLIYNFAGFSYIDNLEDFNESINKLKKLDINILYPGHGKPFSINYFNKKFVQKI</sequence>
<evidence type="ECO:0000259" key="1">
    <source>
        <dbReference type="PROSITE" id="PS51736"/>
    </source>
</evidence>
<dbReference type="Pfam" id="PF00239">
    <property type="entry name" value="Resolvase"/>
    <property type="match status" value="1"/>
</dbReference>
<dbReference type="CDD" id="cd07721">
    <property type="entry name" value="yflN-like_MBL-fold"/>
    <property type="match status" value="1"/>
</dbReference>
<dbReference type="Gene3D" id="3.60.15.10">
    <property type="entry name" value="Ribonuclease Z/Hydroxyacylglutathione hydrolase-like"/>
    <property type="match status" value="1"/>
</dbReference>
<proteinExistence type="predicted"/>
<dbReference type="Pfam" id="PF00753">
    <property type="entry name" value="Lactamase_B"/>
    <property type="match status" value="1"/>
</dbReference>
<name>A0ABS4G5B5_9CLOT</name>
<dbReference type="SUPFAM" id="SSF56281">
    <property type="entry name" value="Metallo-hydrolase/oxidoreductase"/>
    <property type="match status" value="1"/>
</dbReference>
<dbReference type="InterPro" id="IPR050855">
    <property type="entry name" value="NDM-1-like"/>
</dbReference>
<dbReference type="Proteomes" id="UP001519271">
    <property type="component" value="Unassembled WGS sequence"/>
</dbReference>
<gene>
    <name evidence="2" type="ORF">J2Z34_002215</name>
</gene>